<dbReference type="InterPro" id="IPR000055">
    <property type="entry name" value="Restrct_endonuc_typeI_TRD"/>
</dbReference>
<dbReference type="RefSeq" id="WP_149730530.1">
    <property type="nucleotide sequence ID" value="NZ_VUJV01000010.1"/>
</dbReference>
<dbReference type="PANTHER" id="PTHR30408:SF12">
    <property type="entry name" value="TYPE I RESTRICTION ENZYME MJAVIII SPECIFICITY SUBUNIT"/>
    <property type="match status" value="1"/>
</dbReference>
<evidence type="ECO:0000256" key="1">
    <source>
        <dbReference type="ARBA" id="ARBA00010923"/>
    </source>
</evidence>
<comment type="similarity">
    <text evidence="1">Belongs to the type-I restriction system S methylase family.</text>
</comment>
<dbReference type="EMBL" id="VUJV01000010">
    <property type="protein sequence ID" value="KAA1415352.1"/>
    <property type="molecule type" value="Genomic_DNA"/>
</dbReference>
<feature type="domain" description="Type I restriction modification DNA specificity" evidence="4">
    <location>
        <begin position="217"/>
        <end position="364"/>
    </location>
</feature>
<keyword evidence="2" id="KW-0680">Restriction system</keyword>
<reference evidence="5 6" key="1">
    <citation type="submission" date="2019-09" db="EMBL/GenBank/DDBJ databases">
        <title>Nocardioides panacisoli sp. nov., isolated from the soil of a ginseng field.</title>
        <authorList>
            <person name="Cho C."/>
        </authorList>
    </citation>
    <scope>NUCLEOTIDE SEQUENCE [LARGE SCALE GENOMIC DNA]</scope>
    <source>
        <strain evidence="5 6">BN130099</strain>
    </source>
</reference>
<proteinExistence type="inferred from homology"/>
<dbReference type="InterPro" id="IPR052021">
    <property type="entry name" value="Type-I_RS_S_subunit"/>
</dbReference>
<comment type="caution">
    <text evidence="5">The sequence shown here is derived from an EMBL/GenBank/DDBJ whole genome shotgun (WGS) entry which is preliminary data.</text>
</comment>
<keyword evidence="5" id="KW-0255">Endonuclease</keyword>
<dbReference type="Proteomes" id="UP000325003">
    <property type="component" value="Unassembled WGS sequence"/>
</dbReference>
<evidence type="ECO:0000256" key="2">
    <source>
        <dbReference type="ARBA" id="ARBA00022747"/>
    </source>
</evidence>
<feature type="domain" description="Type I restriction modification DNA specificity" evidence="4">
    <location>
        <begin position="58"/>
        <end position="166"/>
    </location>
</feature>
<dbReference type="GO" id="GO:0003677">
    <property type="term" value="F:DNA binding"/>
    <property type="evidence" value="ECO:0007669"/>
    <property type="project" value="UniProtKB-KW"/>
</dbReference>
<sequence length="422" mass="46733">MKATRLDRVATVQARIGWKALTASEYEDDGYAFLATPNIKPRDIDFQNVNYISQYRYDESPELKLAIGDVLLAKDGSTLGIVNVVRDLPRPSTVNGSIAVLRPFDIEPRFLGYWLQGAAIQSLIAQVKDGMGVPHLFQKDIRKFPIPEIEIADQRRIADFLDDRIARIDEVSAAHRRQLDELCVFAAESAQEATTLGGTIETRDTGIPWMPSVSRSWDLPRISHVFRTGSGTTPTSTDESYFDGGVPWVTTTDVRDRKLRSTTKTVTAKALNDFSTLVRYEPGSLVVAMYGQGATKGRVAILETSACVNQACCVLTGVDQDITEWAFYWFKAHKPAIVQLALGAGQPNLSQDIIRSLRLPMPPSFARRSLIEEMKNREAEVGDLIQSTTEQVRLLNEYKQSLITATVNGEFDVTSASTEGPA</sequence>
<name>A0A5B1L3Y1_9ACTN</name>
<organism evidence="5 6">
    <name type="scientific">Nocardioides humilatus</name>
    <dbReference type="NCBI Taxonomy" id="2607660"/>
    <lineage>
        <taxon>Bacteria</taxon>
        <taxon>Bacillati</taxon>
        <taxon>Actinomycetota</taxon>
        <taxon>Actinomycetes</taxon>
        <taxon>Propionibacteriales</taxon>
        <taxon>Nocardioidaceae</taxon>
        <taxon>Nocardioides</taxon>
    </lineage>
</organism>
<protein>
    <submittedName>
        <fullName evidence="5">Restriction endonuclease subunit S</fullName>
    </submittedName>
</protein>
<dbReference type="GO" id="GO:0004519">
    <property type="term" value="F:endonuclease activity"/>
    <property type="evidence" value="ECO:0007669"/>
    <property type="project" value="UniProtKB-KW"/>
</dbReference>
<dbReference type="GO" id="GO:0009307">
    <property type="term" value="P:DNA restriction-modification system"/>
    <property type="evidence" value="ECO:0007669"/>
    <property type="project" value="UniProtKB-KW"/>
</dbReference>
<evidence type="ECO:0000313" key="5">
    <source>
        <dbReference type="EMBL" id="KAA1415352.1"/>
    </source>
</evidence>
<dbReference type="AlphaFoldDB" id="A0A5B1L3Y1"/>
<dbReference type="InterPro" id="IPR044946">
    <property type="entry name" value="Restrct_endonuc_typeI_TRD_sf"/>
</dbReference>
<keyword evidence="3" id="KW-0238">DNA-binding</keyword>
<reference evidence="5 6" key="2">
    <citation type="submission" date="2019-09" db="EMBL/GenBank/DDBJ databases">
        <authorList>
            <person name="Jin C."/>
        </authorList>
    </citation>
    <scope>NUCLEOTIDE SEQUENCE [LARGE SCALE GENOMIC DNA]</scope>
    <source>
        <strain evidence="5 6">BN130099</strain>
    </source>
</reference>
<accession>A0A5B1L3Y1</accession>
<keyword evidence="5" id="KW-0540">Nuclease</keyword>
<dbReference type="SUPFAM" id="SSF116734">
    <property type="entry name" value="DNA methylase specificity domain"/>
    <property type="match status" value="2"/>
</dbReference>
<dbReference type="Pfam" id="PF01420">
    <property type="entry name" value="Methylase_S"/>
    <property type="match status" value="2"/>
</dbReference>
<evidence type="ECO:0000256" key="3">
    <source>
        <dbReference type="ARBA" id="ARBA00023125"/>
    </source>
</evidence>
<keyword evidence="6" id="KW-1185">Reference proteome</keyword>
<dbReference type="Gene3D" id="3.90.220.20">
    <property type="entry name" value="DNA methylase specificity domains"/>
    <property type="match status" value="2"/>
</dbReference>
<keyword evidence="5" id="KW-0378">Hydrolase</keyword>
<evidence type="ECO:0000313" key="6">
    <source>
        <dbReference type="Proteomes" id="UP000325003"/>
    </source>
</evidence>
<evidence type="ECO:0000259" key="4">
    <source>
        <dbReference type="Pfam" id="PF01420"/>
    </source>
</evidence>
<gene>
    <name evidence="5" type="ORF">F0U44_21985</name>
</gene>
<dbReference type="PANTHER" id="PTHR30408">
    <property type="entry name" value="TYPE-1 RESTRICTION ENZYME ECOKI SPECIFICITY PROTEIN"/>
    <property type="match status" value="1"/>
</dbReference>